<dbReference type="GO" id="GO:0032588">
    <property type="term" value="C:trans-Golgi network membrane"/>
    <property type="evidence" value="ECO:0007669"/>
    <property type="project" value="TreeGrafter"/>
</dbReference>
<dbReference type="KEGG" id="aqu:109582273"/>
<dbReference type="InterPro" id="IPR008942">
    <property type="entry name" value="ENTH_VHS"/>
</dbReference>
<feature type="domain" description="AP-4 complex accessory subunit Tepsin VHS/ENTH-like" evidence="2">
    <location>
        <begin position="307"/>
        <end position="410"/>
    </location>
</feature>
<dbReference type="PANTHER" id="PTHR21514">
    <property type="entry name" value="AP-4 COMPLEX ACCESSORY SUBUNIT TEPSIN"/>
    <property type="match status" value="1"/>
</dbReference>
<accession>A0A1X7UU28</accession>
<reference evidence="4" key="1">
    <citation type="journal article" date="2010" name="Nature">
        <title>The Amphimedon queenslandica genome and the evolution of animal complexity.</title>
        <authorList>
            <person name="Srivastava M."/>
            <person name="Simakov O."/>
            <person name="Chapman J."/>
            <person name="Fahey B."/>
            <person name="Gauthier M.E."/>
            <person name="Mitros T."/>
            <person name="Richards G.S."/>
            <person name="Conaco C."/>
            <person name="Dacre M."/>
            <person name="Hellsten U."/>
            <person name="Larroux C."/>
            <person name="Putnam N.H."/>
            <person name="Stanke M."/>
            <person name="Adamska M."/>
            <person name="Darling A."/>
            <person name="Degnan S.M."/>
            <person name="Oakley T.H."/>
            <person name="Plachetzki D.C."/>
            <person name="Zhai Y."/>
            <person name="Adamski M."/>
            <person name="Calcino A."/>
            <person name="Cummins S.F."/>
            <person name="Goodstein D.M."/>
            <person name="Harris C."/>
            <person name="Jackson D.J."/>
            <person name="Leys S.P."/>
            <person name="Shu S."/>
            <person name="Woodcroft B.J."/>
            <person name="Vervoort M."/>
            <person name="Kosik K.S."/>
            <person name="Manning G."/>
            <person name="Degnan B.M."/>
            <person name="Rokhsar D.S."/>
        </authorList>
    </citation>
    <scope>NUCLEOTIDE SEQUENCE [LARGE SCALE GENOMIC DNA]</scope>
</reference>
<evidence type="ECO:0000259" key="2">
    <source>
        <dbReference type="Pfam" id="PF25827"/>
    </source>
</evidence>
<keyword evidence="4" id="KW-1185">Reference proteome</keyword>
<feature type="compositionally biased region" description="Low complexity" evidence="1">
    <location>
        <begin position="154"/>
        <end position="177"/>
    </location>
</feature>
<dbReference type="Pfam" id="PF25827">
    <property type="entry name" value="TVHS-like"/>
    <property type="match status" value="1"/>
</dbReference>
<gene>
    <name evidence="3" type="primary">109582273</name>
</gene>
<dbReference type="STRING" id="400682.A0A1X7UU28"/>
<organism evidence="3">
    <name type="scientific">Amphimedon queenslandica</name>
    <name type="common">Sponge</name>
    <dbReference type="NCBI Taxonomy" id="400682"/>
    <lineage>
        <taxon>Eukaryota</taxon>
        <taxon>Metazoa</taxon>
        <taxon>Porifera</taxon>
        <taxon>Demospongiae</taxon>
        <taxon>Heteroscleromorpha</taxon>
        <taxon>Haplosclerida</taxon>
        <taxon>Niphatidae</taxon>
        <taxon>Amphimedon</taxon>
    </lineage>
</organism>
<sequence length="711" mass="74757">MAAGPSLTEKLANIQHMPSLIAATVASDKPVDGYLIRDIVKMSYESLQTRVFLQKYLINHLDSSRNVYVKIKVLKLVLSLLDEGHTDFHRNLQKTPEPFKSASMLKATSPEVAGDCGRIRDLANKVLDRLFDDPPSDRACPYGLPQQATGGSGSNIINGLGGASSSSSRDNTSSSLLGGRGGGGRIQGFGNTPSPTNNNNSSISSQLSSAVGNLFSSALGSSSSKDRTGLVIEKSYATTTPVPQYSSSLGGVGGGASSRSHNAHSFRGGGGGRGTWEDGEEKRTTGGGRDRSETAPSPTVVHRDGEQERRLVDQITTPGGVRVAPNREEMSSFLNRCKSLDCIAIVECLRDKLNSDSDQTILKSLFVVEGLARSDIQDIFSYLDLLLNELNSLSTSSNATIKAKSDKLLNLLGTTSTIHEQQQSQIHATSSSNDGALLTIEGEEGATATTDSSGLFAGLTITSSSPSPKTRPQSSSKTRNPPARKQQVEQQGHDLIDITLTQSPDTAPPSTGFEFLTAPTPSLPPSSSKDLLDMRPTDDESLFDPLVVSDREEEGLTTGGGGGSALLGGLMSLEGPVQPVMEPVQPVVLTSSSVPPANVMQGSTFMSGVPMATSMPSTGVSMVTSGPPPLMTSGYHQPHPPPVQSFPPGGGGSYYSVVSNRPVQRFPSKNPESDLISGDGDGFGFLSKTGKGSAFDFVKDEMKASMDGGKK</sequence>
<feature type="compositionally biased region" description="Polar residues" evidence="1">
    <location>
        <begin position="460"/>
        <end position="479"/>
    </location>
</feature>
<protein>
    <recommendedName>
        <fullName evidence="2">AP-4 complex accessory subunit Tepsin VHS/ENTH-like domain-containing protein</fullName>
    </recommendedName>
</protein>
<evidence type="ECO:0000256" key="1">
    <source>
        <dbReference type="SAM" id="MobiDB-lite"/>
    </source>
</evidence>
<feature type="compositionally biased region" description="Polar residues" evidence="1">
    <location>
        <begin position="499"/>
        <end position="509"/>
    </location>
</feature>
<reference evidence="3" key="2">
    <citation type="submission" date="2017-05" db="UniProtKB">
        <authorList>
            <consortium name="EnsemblMetazoa"/>
        </authorList>
    </citation>
    <scope>IDENTIFICATION</scope>
</reference>
<dbReference type="InParanoid" id="A0A1X7UU28"/>
<feature type="region of interest" description="Disordered" evidence="1">
    <location>
        <begin position="241"/>
        <end position="305"/>
    </location>
</feature>
<feature type="compositionally biased region" description="Gly residues" evidence="1">
    <location>
        <begin position="178"/>
        <end position="187"/>
    </location>
</feature>
<dbReference type="EnsemblMetazoa" id="Aqu2.1.30882_001">
    <property type="protein sequence ID" value="Aqu2.1.30882_001"/>
    <property type="gene ID" value="Aqu2.1.30882"/>
</dbReference>
<evidence type="ECO:0000313" key="4">
    <source>
        <dbReference type="Proteomes" id="UP000007879"/>
    </source>
</evidence>
<evidence type="ECO:0000313" key="3">
    <source>
        <dbReference type="EnsemblMetazoa" id="Aqu2.1.30882_001"/>
    </source>
</evidence>
<feature type="compositionally biased region" description="Low complexity" evidence="1">
    <location>
        <begin position="516"/>
        <end position="529"/>
    </location>
</feature>
<feature type="compositionally biased region" description="Basic and acidic residues" evidence="1">
    <location>
        <begin position="280"/>
        <end position="293"/>
    </location>
</feature>
<feature type="compositionally biased region" description="Low complexity" evidence="1">
    <location>
        <begin position="191"/>
        <end position="205"/>
    </location>
</feature>
<dbReference type="SUPFAM" id="SSF48464">
    <property type="entry name" value="ENTH/VHS domain"/>
    <property type="match status" value="1"/>
</dbReference>
<dbReference type="OrthoDB" id="118154at2759"/>
<dbReference type="EnsemblMetazoa" id="XM_019996921.1">
    <property type="protein sequence ID" value="XP_019852480.1"/>
    <property type="gene ID" value="LOC109582273"/>
</dbReference>
<dbReference type="InterPro" id="IPR039273">
    <property type="entry name" value="TEPSIN"/>
</dbReference>
<dbReference type="AlphaFoldDB" id="A0A1X7UU28"/>
<feature type="region of interest" description="Disordered" evidence="1">
    <location>
        <begin position="448"/>
        <end position="543"/>
    </location>
</feature>
<dbReference type="Gene3D" id="1.25.40.90">
    <property type="match status" value="1"/>
</dbReference>
<dbReference type="Proteomes" id="UP000007879">
    <property type="component" value="Unassembled WGS sequence"/>
</dbReference>
<dbReference type="InterPro" id="IPR058028">
    <property type="entry name" value="Tepsin_VHS/ENTH-like"/>
</dbReference>
<dbReference type="PANTHER" id="PTHR21514:SF0">
    <property type="entry name" value="AP-4 COMPLEX ACCESSORY SUBUNIT TEPSIN"/>
    <property type="match status" value="1"/>
</dbReference>
<proteinExistence type="predicted"/>
<name>A0A1X7UU28_AMPQE</name>
<feature type="region of interest" description="Disordered" evidence="1">
    <location>
        <begin position="137"/>
        <end position="205"/>
    </location>
</feature>